<keyword evidence="2" id="KW-1185">Reference proteome</keyword>
<dbReference type="Proteomes" id="UP001148299">
    <property type="component" value="Unassembled WGS sequence"/>
</dbReference>
<accession>A0A9W9UI51</accession>
<reference evidence="1" key="1">
    <citation type="submission" date="2022-12" db="EMBL/GenBank/DDBJ databases">
        <authorList>
            <person name="Petersen C."/>
        </authorList>
    </citation>
    <scope>NUCLEOTIDE SEQUENCE</scope>
    <source>
        <strain evidence="1">IBT 35675</strain>
    </source>
</reference>
<proteinExistence type="predicted"/>
<dbReference type="EMBL" id="JAPZBR010000008">
    <property type="protein sequence ID" value="KAJ5341842.1"/>
    <property type="molecule type" value="Genomic_DNA"/>
</dbReference>
<evidence type="ECO:0000313" key="2">
    <source>
        <dbReference type="Proteomes" id="UP001148299"/>
    </source>
</evidence>
<gene>
    <name evidence="1" type="ORF">N7541_010966</name>
</gene>
<evidence type="ECO:0000313" key="1">
    <source>
        <dbReference type="EMBL" id="KAJ5341842.1"/>
    </source>
</evidence>
<protein>
    <submittedName>
        <fullName evidence="1">Uncharacterized protein</fullName>
    </submittedName>
</protein>
<name>A0A9W9UI51_PENBR</name>
<organism evidence="1 2">
    <name type="scientific">Penicillium brevicompactum</name>
    <dbReference type="NCBI Taxonomy" id="5074"/>
    <lineage>
        <taxon>Eukaryota</taxon>
        <taxon>Fungi</taxon>
        <taxon>Dikarya</taxon>
        <taxon>Ascomycota</taxon>
        <taxon>Pezizomycotina</taxon>
        <taxon>Eurotiomycetes</taxon>
        <taxon>Eurotiomycetidae</taxon>
        <taxon>Eurotiales</taxon>
        <taxon>Aspergillaceae</taxon>
        <taxon>Penicillium</taxon>
    </lineage>
</organism>
<comment type="caution">
    <text evidence="1">The sequence shown here is derived from an EMBL/GenBank/DDBJ whole genome shotgun (WGS) entry which is preliminary data.</text>
</comment>
<reference evidence="1" key="2">
    <citation type="journal article" date="2023" name="IMA Fungus">
        <title>Comparative genomic study of the Penicillium genus elucidates a diverse pangenome and 15 lateral gene transfer events.</title>
        <authorList>
            <person name="Petersen C."/>
            <person name="Sorensen T."/>
            <person name="Nielsen M.R."/>
            <person name="Sondergaard T.E."/>
            <person name="Sorensen J.L."/>
            <person name="Fitzpatrick D.A."/>
            <person name="Frisvad J.C."/>
            <person name="Nielsen K.L."/>
        </authorList>
    </citation>
    <scope>NUCLEOTIDE SEQUENCE</scope>
    <source>
        <strain evidence="1">IBT 35675</strain>
    </source>
</reference>
<sequence>MRQATTPFLISLEGSQITTDTDSRLSLPAQTWVITQHLEETAIQAHQEEVARLGPTSTLAKFLCYRKDDVTQKPAFMRIHHQVPIIDTEYSKPEARALQAVPKYMPNELKAFQKLASMACNVTPALLGYKEAQQGDDGLVPGGFSVCIVWDKVPGESLSEKYFWSLDRDARDVIRREFRRVNERDFLPCGVKIIPMAITNLIYDKVSGSIHLCGFSMAAFPSPPVKWSDRLYLMYGLANYVPRPDRVMDALDRSQWELLLSGVLCLGGMTYTPFNADYDDTYRPELPNQ</sequence>
<dbReference type="AlphaFoldDB" id="A0A9W9UI51"/>